<name>D6TQ42_KTERA</name>
<evidence type="ECO:0000313" key="1">
    <source>
        <dbReference type="EMBL" id="EFH85690.1"/>
    </source>
</evidence>
<organism evidence="1 2">
    <name type="scientific">Ktedonobacter racemifer DSM 44963</name>
    <dbReference type="NCBI Taxonomy" id="485913"/>
    <lineage>
        <taxon>Bacteria</taxon>
        <taxon>Bacillati</taxon>
        <taxon>Chloroflexota</taxon>
        <taxon>Ktedonobacteria</taxon>
        <taxon>Ktedonobacterales</taxon>
        <taxon>Ktedonobacteraceae</taxon>
        <taxon>Ktedonobacter</taxon>
    </lineage>
</organism>
<accession>D6TQ42</accession>
<dbReference type="STRING" id="485913.Krac_6920"/>
<evidence type="ECO:0000313" key="2">
    <source>
        <dbReference type="Proteomes" id="UP000004508"/>
    </source>
</evidence>
<comment type="caution">
    <text evidence="1">The sequence shown here is derived from an EMBL/GenBank/DDBJ whole genome shotgun (WGS) entry which is preliminary data.</text>
</comment>
<reference evidence="1 2" key="1">
    <citation type="journal article" date="2011" name="Stand. Genomic Sci.">
        <title>Non-contiguous finished genome sequence and contextual data of the filamentous soil bacterium Ktedonobacter racemifer type strain (SOSP1-21).</title>
        <authorList>
            <person name="Chang Y.J."/>
            <person name="Land M."/>
            <person name="Hauser L."/>
            <person name="Chertkov O."/>
            <person name="Del Rio T.G."/>
            <person name="Nolan M."/>
            <person name="Copeland A."/>
            <person name="Tice H."/>
            <person name="Cheng J.F."/>
            <person name="Lucas S."/>
            <person name="Han C."/>
            <person name="Goodwin L."/>
            <person name="Pitluck S."/>
            <person name="Ivanova N."/>
            <person name="Ovchinikova G."/>
            <person name="Pati A."/>
            <person name="Chen A."/>
            <person name="Palaniappan K."/>
            <person name="Mavromatis K."/>
            <person name="Liolios K."/>
            <person name="Brettin T."/>
            <person name="Fiebig A."/>
            <person name="Rohde M."/>
            <person name="Abt B."/>
            <person name="Goker M."/>
            <person name="Detter J.C."/>
            <person name="Woyke T."/>
            <person name="Bristow J."/>
            <person name="Eisen J.A."/>
            <person name="Markowitz V."/>
            <person name="Hugenholtz P."/>
            <person name="Kyrpides N.C."/>
            <person name="Klenk H.P."/>
            <person name="Lapidus A."/>
        </authorList>
    </citation>
    <scope>NUCLEOTIDE SEQUENCE [LARGE SCALE GENOMIC DNA]</scope>
    <source>
        <strain evidence="2">DSM 44963</strain>
    </source>
</reference>
<gene>
    <name evidence="1" type="ORF">Krac_6920</name>
</gene>
<dbReference type="InParanoid" id="D6TQ42"/>
<protein>
    <submittedName>
        <fullName evidence="1">Flavodoxin FldB</fullName>
    </submittedName>
</protein>
<keyword evidence="2" id="KW-1185">Reference proteome</keyword>
<sequence length="52" mass="5936">MGHLTVKLDMKVLIPTNFLPEIGSELDWLKAIGSDIVQLNGLAWRKEREFLV</sequence>
<dbReference type="Proteomes" id="UP000004508">
    <property type="component" value="Unassembled WGS sequence"/>
</dbReference>
<dbReference type="EMBL" id="ADVG01000002">
    <property type="protein sequence ID" value="EFH85690.1"/>
    <property type="molecule type" value="Genomic_DNA"/>
</dbReference>
<dbReference type="AlphaFoldDB" id="D6TQ42"/>
<proteinExistence type="predicted"/>